<accession>A0A4Q0YSS0</accession>
<dbReference type="OrthoDB" id="6488871at2"/>
<dbReference type="AlphaFoldDB" id="A0A4Q0YSS0"/>
<dbReference type="RefSeq" id="WP_129121178.1">
    <property type="nucleotide sequence ID" value="NZ_PEIB01000003.1"/>
</dbReference>
<protein>
    <submittedName>
        <fullName evidence="1">Uncharacterized protein</fullName>
    </submittedName>
</protein>
<organism evidence="1 2">
    <name type="scientific">Veronia nyctiphanis</name>
    <dbReference type="NCBI Taxonomy" id="1278244"/>
    <lineage>
        <taxon>Bacteria</taxon>
        <taxon>Pseudomonadati</taxon>
        <taxon>Pseudomonadota</taxon>
        <taxon>Gammaproteobacteria</taxon>
        <taxon>Vibrionales</taxon>
        <taxon>Vibrionaceae</taxon>
        <taxon>Veronia</taxon>
    </lineage>
</organism>
<evidence type="ECO:0000313" key="2">
    <source>
        <dbReference type="Proteomes" id="UP000290287"/>
    </source>
</evidence>
<dbReference type="EMBL" id="PEIB01000003">
    <property type="protein sequence ID" value="RXJ74216.1"/>
    <property type="molecule type" value="Genomic_DNA"/>
</dbReference>
<keyword evidence="2" id="KW-1185">Reference proteome</keyword>
<name>A0A4Q0YSS0_9GAMM</name>
<gene>
    <name evidence="1" type="ORF">CS022_03870</name>
</gene>
<proteinExistence type="predicted"/>
<dbReference type="Proteomes" id="UP000290287">
    <property type="component" value="Unassembled WGS sequence"/>
</dbReference>
<reference evidence="1 2" key="1">
    <citation type="submission" date="2017-10" db="EMBL/GenBank/DDBJ databases">
        <title>Nyctiphanis sp. nov., isolated from the stomach of the euphausiid Nyctiphanes simplex (Hansen, 1911) in the Gulf of California.</title>
        <authorList>
            <person name="Gomez-Gil B."/>
            <person name="Aguilar-Mendez M."/>
            <person name="Lopez-Cortes A."/>
            <person name="Gomez-Gutierrez J."/>
            <person name="Roque A."/>
            <person name="Lang E."/>
            <person name="Gonzalez-Castillo A."/>
        </authorList>
    </citation>
    <scope>NUCLEOTIDE SEQUENCE [LARGE SCALE GENOMIC DNA]</scope>
    <source>
        <strain evidence="1 2">CAIM 600</strain>
    </source>
</reference>
<comment type="caution">
    <text evidence="1">The sequence shown here is derived from an EMBL/GenBank/DDBJ whole genome shotgun (WGS) entry which is preliminary data.</text>
</comment>
<evidence type="ECO:0000313" key="1">
    <source>
        <dbReference type="EMBL" id="RXJ74216.1"/>
    </source>
</evidence>
<sequence>MGTKNDRLLSKKLNFDYSHFLCREQRDEQWYFSDILSRPIKQWLFDFQQDSSKETRLCLEDSFYEAMSPQFSDVDNISRLIDIARRQGIDKVYVKLPYPLDDEQIQEVSKNTTSRVSHIKGDIDTLSISILPVD</sequence>